<dbReference type="Pfam" id="PF00082">
    <property type="entry name" value="Peptidase_S8"/>
    <property type="match status" value="1"/>
</dbReference>
<dbReference type="RefSeq" id="XP_016234575.1">
    <property type="nucleotide sequence ID" value="XM_016381473.1"/>
</dbReference>
<dbReference type="InterPro" id="IPR022398">
    <property type="entry name" value="Peptidase_S8_His-AS"/>
</dbReference>
<dbReference type="InterPro" id="IPR000209">
    <property type="entry name" value="Peptidase_S8/S53_dom"/>
</dbReference>
<keyword evidence="3 6" id="KW-0378">Hydrolase</keyword>
<dbReference type="PRINTS" id="PR00723">
    <property type="entry name" value="SUBTILISIN"/>
</dbReference>
<keyword evidence="2" id="KW-0732">Signal</keyword>
<dbReference type="HOGENOM" id="CLU_011786_1_0_1"/>
<dbReference type="STRING" id="91928.A0A0D2BSV0"/>
<dbReference type="EMBL" id="KN847496">
    <property type="protein sequence ID" value="KIW14359.1"/>
    <property type="molecule type" value="Genomic_DNA"/>
</dbReference>
<evidence type="ECO:0000256" key="1">
    <source>
        <dbReference type="ARBA" id="ARBA00022670"/>
    </source>
</evidence>
<dbReference type="GeneID" id="27334224"/>
<dbReference type="Gene3D" id="3.40.50.200">
    <property type="entry name" value="Peptidase S8/S53 domain"/>
    <property type="match status" value="1"/>
</dbReference>
<keyword evidence="4 6" id="KW-0720">Serine protease</keyword>
<name>A0A0D2BSV0_9EURO</name>
<dbReference type="Proteomes" id="UP000053328">
    <property type="component" value="Unassembled WGS sequence"/>
</dbReference>
<organism evidence="8 9">
    <name type="scientific">Exophiala spinifera</name>
    <dbReference type="NCBI Taxonomy" id="91928"/>
    <lineage>
        <taxon>Eukaryota</taxon>
        <taxon>Fungi</taxon>
        <taxon>Dikarya</taxon>
        <taxon>Ascomycota</taxon>
        <taxon>Pezizomycotina</taxon>
        <taxon>Eurotiomycetes</taxon>
        <taxon>Chaetothyriomycetidae</taxon>
        <taxon>Chaetothyriales</taxon>
        <taxon>Herpotrichiellaceae</taxon>
        <taxon>Exophiala</taxon>
    </lineage>
</organism>
<evidence type="ECO:0000313" key="8">
    <source>
        <dbReference type="EMBL" id="KIW14359.1"/>
    </source>
</evidence>
<feature type="active site" description="Charge relay system" evidence="6">
    <location>
        <position position="219"/>
    </location>
</feature>
<keyword evidence="5" id="KW-0865">Zymogen</keyword>
<dbReference type="InterPro" id="IPR051048">
    <property type="entry name" value="Peptidase_S8/S53_subtilisin"/>
</dbReference>
<keyword evidence="1 6" id="KW-0645">Protease</keyword>
<dbReference type="SUPFAM" id="SSF52743">
    <property type="entry name" value="Subtilisin-like"/>
    <property type="match status" value="1"/>
</dbReference>
<dbReference type="AlphaFoldDB" id="A0A0D2BSV0"/>
<gene>
    <name evidence="8" type="ORF">PV08_07141</name>
</gene>
<dbReference type="CDD" id="cd04842">
    <property type="entry name" value="Peptidases_S8_Kp43_protease"/>
    <property type="match status" value="1"/>
</dbReference>
<dbReference type="InterPro" id="IPR015500">
    <property type="entry name" value="Peptidase_S8_subtilisin-rel"/>
</dbReference>
<accession>A0A0D2BSV0</accession>
<evidence type="ECO:0000259" key="7">
    <source>
        <dbReference type="Pfam" id="PF00082"/>
    </source>
</evidence>
<feature type="domain" description="Peptidase S8/S53" evidence="7">
    <location>
        <begin position="210"/>
        <end position="567"/>
    </location>
</feature>
<dbReference type="InterPro" id="IPR034058">
    <property type="entry name" value="TagA/B/C/D_pept_dom"/>
</dbReference>
<evidence type="ECO:0000256" key="2">
    <source>
        <dbReference type="ARBA" id="ARBA00022729"/>
    </source>
</evidence>
<dbReference type="GO" id="GO:0006508">
    <property type="term" value="P:proteolysis"/>
    <property type="evidence" value="ECO:0007669"/>
    <property type="project" value="UniProtKB-KW"/>
</dbReference>
<reference evidence="8 9" key="1">
    <citation type="submission" date="2015-01" db="EMBL/GenBank/DDBJ databases">
        <title>The Genome Sequence of Exophiala spinifera CBS89968.</title>
        <authorList>
            <consortium name="The Broad Institute Genomics Platform"/>
            <person name="Cuomo C."/>
            <person name="de Hoog S."/>
            <person name="Gorbushina A."/>
            <person name="Stielow B."/>
            <person name="Teixiera M."/>
            <person name="Abouelleil A."/>
            <person name="Chapman S.B."/>
            <person name="Priest M."/>
            <person name="Young S.K."/>
            <person name="Wortman J."/>
            <person name="Nusbaum C."/>
            <person name="Birren B."/>
        </authorList>
    </citation>
    <scope>NUCLEOTIDE SEQUENCE [LARGE SCALE GENOMIC DNA]</scope>
    <source>
        <strain evidence="8 9">CBS 89968</strain>
    </source>
</reference>
<keyword evidence="9" id="KW-1185">Reference proteome</keyword>
<evidence type="ECO:0000256" key="3">
    <source>
        <dbReference type="ARBA" id="ARBA00022801"/>
    </source>
</evidence>
<dbReference type="PANTHER" id="PTHR43399:SF5">
    <property type="entry name" value="PEPTIDASE S8 FAMILY WITH PROTEASE-ASSOCIATED DOMAIN"/>
    <property type="match status" value="1"/>
</dbReference>
<dbReference type="OrthoDB" id="3556949at2759"/>
<proteinExistence type="inferred from homology"/>
<dbReference type="GO" id="GO:0004252">
    <property type="term" value="F:serine-type endopeptidase activity"/>
    <property type="evidence" value="ECO:0007669"/>
    <property type="project" value="UniProtKB-UniRule"/>
</dbReference>
<dbReference type="VEuPathDB" id="FungiDB:PV08_07141"/>
<evidence type="ECO:0000256" key="5">
    <source>
        <dbReference type="ARBA" id="ARBA00023145"/>
    </source>
</evidence>
<feature type="active site" description="Charge relay system" evidence="6">
    <location>
        <position position="514"/>
    </location>
</feature>
<evidence type="ECO:0000256" key="4">
    <source>
        <dbReference type="ARBA" id="ARBA00022825"/>
    </source>
</evidence>
<dbReference type="PANTHER" id="PTHR43399">
    <property type="entry name" value="SUBTILISIN-RELATED"/>
    <property type="match status" value="1"/>
</dbReference>
<evidence type="ECO:0000313" key="9">
    <source>
        <dbReference type="Proteomes" id="UP000053328"/>
    </source>
</evidence>
<sequence length="738" mass="81150">MRSEKTLIRIRGNEIDLANSADGILPLDADNSDYVLVVLNREMDQDTIEALKEYEADVIKRMVGNTWLVHYPPSDLRILERVPAVNHALVYLNCFKIHKDLQKQLVEADRGEVHEVSIMMHEVPCPNVEAILAMIYRIDPDVKLLNSSNGILHIAIIPDDVVHVIAELDSVQAIEAITPAIPYNDKAKTVSGLDHINSSLEESGEDPLTGEGQIVCVADSGVDATHPALRDQIVDAFYVSGDDRDEQGHGTHVAGTIVGRNMTNFRMEKIRLYEYKSCAAFHGFDNTIFDQKDCLGMAPKARLYVQGGLFRDMPPERRLQASQLLEMAYNLPGHSCRIHNNSWGATWSDFHKFQKLPKSPQLAYTVDDAEPVDRFALEHPDLLILFAAGNDADMPTDTSAHVGGWAAAKNVLTVGASHNNRPMTDVWTVDYSLRIQKKFTKGETMHNRNSRIAKFSSHGPCRNTLRTKPDVLAPGAGILSARSGDKNWAFGETHYGFPLEMDVGEGTVMMSGTSMATAVVSGCAALMREALVRWQDISNPSAPLMKALFVNGADMLENTPVEVQGFGEINMVKAMRPVRVPLADIEAGTAPSGWIQDVATTDTIRTVQVIVPPSAKGDDVVIKATLVYHDRAGDHIQNRMNLFILNSGNERADSLHRHPDDNVHQLIIGPLTPGEKLTLGVETKLFIGGGGGQGLPLQGTIPWALVWSCMNDLRTRIEVPVPDTDRPFDLALALESLS</sequence>
<dbReference type="PROSITE" id="PS51892">
    <property type="entry name" value="SUBTILASE"/>
    <property type="match status" value="1"/>
</dbReference>
<dbReference type="InterPro" id="IPR036852">
    <property type="entry name" value="Peptidase_S8/S53_dom_sf"/>
</dbReference>
<dbReference type="PROSITE" id="PS00137">
    <property type="entry name" value="SUBTILASE_HIS"/>
    <property type="match status" value="1"/>
</dbReference>
<protein>
    <recommendedName>
        <fullName evidence="7">Peptidase S8/S53 domain-containing protein</fullName>
    </recommendedName>
</protein>
<evidence type="ECO:0000256" key="6">
    <source>
        <dbReference type="PROSITE-ProRule" id="PRU01240"/>
    </source>
</evidence>
<feature type="active site" description="Charge relay system" evidence="6">
    <location>
        <position position="249"/>
    </location>
</feature>
<comment type="similarity">
    <text evidence="6">Belongs to the peptidase S8 family.</text>
</comment>